<keyword evidence="1 2" id="KW-0175">Coiled coil</keyword>
<accession>A0A836GDY4</accession>
<comment type="caution">
    <text evidence="5">The sequence shown here is derived from an EMBL/GenBank/DDBJ whole genome shotgun (WGS) entry which is preliminary data.</text>
</comment>
<feature type="compositionally biased region" description="Basic and acidic residues" evidence="3">
    <location>
        <begin position="1119"/>
        <end position="1134"/>
    </location>
</feature>
<dbReference type="PANTHER" id="PTHR21502">
    <property type="entry name" value="ZINC FINGER PROTEIN DZIP1"/>
    <property type="match status" value="1"/>
</dbReference>
<organism evidence="5 6">
    <name type="scientific">Leishmania enriettii</name>
    <dbReference type="NCBI Taxonomy" id="5663"/>
    <lineage>
        <taxon>Eukaryota</taxon>
        <taxon>Discoba</taxon>
        <taxon>Euglenozoa</taxon>
        <taxon>Kinetoplastea</taxon>
        <taxon>Metakinetoplastina</taxon>
        <taxon>Trypanosomatida</taxon>
        <taxon>Trypanosomatidae</taxon>
        <taxon>Leishmaniinae</taxon>
        <taxon>Leishmania</taxon>
    </lineage>
</organism>
<dbReference type="OrthoDB" id="267058at2759"/>
<dbReference type="InterPro" id="IPR013087">
    <property type="entry name" value="Znf_C2H2_type"/>
</dbReference>
<evidence type="ECO:0000256" key="3">
    <source>
        <dbReference type="SAM" id="MobiDB-lite"/>
    </source>
</evidence>
<keyword evidence="6" id="KW-1185">Reference proteome</keyword>
<name>A0A836GDY4_LEIEN</name>
<evidence type="ECO:0000259" key="4">
    <source>
        <dbReference type="PROSITE" id="PS00028"/>
    </source>
</evidence>
<dbReference type="EMBL" id="JAFHKP010000030">
    <property type="protein sequence ID" value="KAG5473221.1"/>
    <property type="molecule type" value="Genomic_DNA"/>
</dbReference>
<dbReference type="InterPro" id="IPR051241">
    <property type="entry name" value="DZIP_RILPL"/>
</dbReference>
<gene>
    <name evidence="5" type="ORF">CUR178_03140</name>
</gene>
<feature type="region of interest" description="Disordered" evidence="3">
    <location>
        <begin position="721"/>
        <end position="789"/>
    </location>
</feature>
<protein>
    <recommendedName>
        <fullName evidence="4">C2H2-type domain-containing protein</fullName>
    </recommendedName>
</protein>
<dbReference type="AlphaFoldDB" id="A0A836GDY4"/>
<dbReference type="KEGG" id="lenr:94170387"/>
<dbReference type="PANTHER" id="PTHR21502:SF3">
    <property type="entry name" value="CILIUM ASSEMBLY PROTEIN DZIP1L"/>
    <property type="match status" value="1"/>
</dbReference>
<feature type="compositionally biased region" description="Low complexity" evidence="3">
    <location>
        <begin position="1140"/>
        <end position="1150"/>
    </location>
</feature>
<dbReference type="GeneID" id="94170387"/>
<dbReference type="PROSITE" id="PS00028">
    <property type="entry name" value="ZINC_FINGER_C2H2_1"/>
    <property type="match status" value="1"/>
</dbReference>
<feature type="compositionally biased region" description="Polar residues" evidence="3">
    <location>
        <begin position="768"/>
        <end position="782"/>
    </location>
</feature>
<feature type="compositionally biased region" description="Polar residues" evidence="3">
    <location>
        <begin position="888"/>
        <end position="898"/>
    </location>
</feature>
<evidence type="ECO:0000313" key="5">
    <source>
        <dbReference type="EMBL" id="KAG5473221.1"/>
    </source>
</evidence>
<feature type="region of interest" description="Disordered" evidence="3">
    <location>
        <begin position="849"/>
        <end position="925"/>
    </location>
</feature>
<evidence type="ECO:0000313" key="6">
    <source>
        <dbReference type="Proteomes" id="UP000674179"/>
    </source>
</evidence>
<feature type="compositionally biased region" description="Polar residues" evidence="3">
    <location>
        <begin position="1086"/>
        <end position="1097"/>
    </location>
</feature>
<feature type="compositionally biased region" description="Basic and acidic residues" evidence="3">
    <location>
        <begin position="903"/>
        <end position="913"/>
    </location>
</feature>
<feature type="compositionally biased region" description="Basic and acidic residues" evidence="3">
    <location>
        <begin position="365"/>
        <end position="379"/>
    </location>
</feature>
<reference evidence="5 6" key="1">
    <citation type="submission" date="2021-02" db="EMBL/GenBank/DDBJ databases">
        <title>Leishmania (Mundinia) enrietti genome sequencing and assembly.</title>
        <authorList>
            <person name="Almutairi H."/>
            <person name="Gatherer D."/>
        </authorList>
    </citation>
    <scope>NUCLEOTIDE SEQUENCE [LARGE SCALE GENOMIC DNA]</scope>
    <source>
        <strain evidence="5">CUR178</strain>
    </source>
</reference>
<feature type="compositionally biased region" description="Pro residues" evidence="3">
    <location>
        <begin position="741"/>
        <end position="756"/>
    </location>
</feature>
<feature type="region of interest" description="Disordered" evidence="3">
    <location>
        <begin position="359"/>
        <end position="399"/>
    </location>
</feature>
<feature type="compositionally biased region" description="Low complexity" evidence="3">
    <location>
        <begin position="875"/>
        <end position="884"/>
    </location>
</feature>
<evidence type="ECO:0000256" key="1">
    <source>
        <dbReference type="ARBA" id="ARBA00023054"/>
    </source>
</evidence>
<feature type="region of interest" description="Disordered" evidence="3">
    <location>
        <begin position="1085"/>
        <end position="1201"/>
    </location>
</feature>
<dbReference type="GO" id="GO:0005737">
    <property type="term" value="C:cytoplasm"/>
    <property type="evidence" value="ECO:0007669"/>
    <property type="project" value="TreeGrafter"/>
</dbReference>
<feature type="compositionally biased region" description="Basic and acidic residues" evidence="3">
    <location>
        <begin position="854"/>
        <end position="868"/>
    </location>
</feature>
<feature type="compositionally biased region" description="Basic and acidic residues" evidence="3">
    <location>
        <begin position="1098"/>
        <end position="1110"/>
    </location>
</feature>
<feature type="domain" description="C2H2-type" evidence="4">
    <location>
        <begin position="165"/>
        <end position="186"/>
    </location>
</feature>
<evidence type="ECO:0000256" key="2">
    <source>
        <dbReference type="SAM" id="Coils"/>
    </source>
</evidence>
<dbReference type="RefSeq" id="XP_067690980.1">
    <property type="nucleotide sequence ID" value="XM_067834877.1"/>
</dbReference>
<feature type="coiled-coil region" evidence="2">
    <location>
        <begin position="83"/>
        <end position="110"/>
    </location>
</feature>
<sequence length="1201" mass="128573">MPFHFRLYNPPCDVTFLSLLDGEALYNADGARTRDVKEATIRQLGWHRVELPPDWFLSREALDTIRQLLEAMQCTVQYLKYCGKNEERRAQRATAELRRCEEERAAAFEELIGLREILASYKGQLRELGEERQRARSPRWGAPLAGSEWASRLRETEGPARQLPCCFCANVYPSRHALESHMRKRHKRSDVYAAAAATSAVGPVKQRKKPEHLDAATRAPVLAHQASLDLLGGVDIPPVLQKADDRCGDRFLQEQIIELRLAVAKLTERQAELHRSIAPSQLAAAPQRCAGKAVTAATPRSAGEPATADVAVASTDLLPGLSPRDSKPSEEDLLLCIHRELLHTSTQLQQLQSAVNWESAQHGKSVADDRESSSVREELLQSQQGHQPHDPVAAPLGACAAPTLDPQTVLYRPSCTERGDIGAAARQRRSEGDSLVVVSPITPPASVTAKPHQVQGSREGATAALEQKRVQAVPPTASESPCGTNSGLGSFIEAQRPPSVVGNMSVSTTSALGLPFSGRSGDSANAAHRRGVLTPQPAPYGSLRDAATSTVDRSPTSLNAAIIVGDGKQTAPRETEVPERVLPSFSFQSHLPWMRAESATVRLGTADLMPANRYGSAATEAATPWPRGHLSSSPEYKAQTPPIVSPAFARADVPPSSHLTPAEVTTNATGALIAATSAGVPERRGSLEGSAATATVESCQRFGGITQLGVTEFGSLSIAPSQREVAPSGGLNRAHLTPHQQTPPMPHITPLPPPKVPGDAVADADRPTCSTSPLISRSTQRVQAEAPERAAVGAAVRMDSSHGDLSETLPSQSQAPIERFQQALADAGQVAGGSTQKSIPVVHLVPQALSDSGKLPRQDSQKQKRADMPGEATASSVVLLPSPLGLNDSFQQRTQPQGHQRRRGDEDGSESKDSTTNAAPYSIGTPRVVALEQHGEGDGRFSVPVDTTLRVGRSVGTTGPGDLVMEDMQGDTLAEVTSYAAERDRVTRPATVAAPSEGGNVDTSRFARHYSADAMVGGERTPSEVDLQTSDPVSSEYYYYTYSYSEEEGAASAEEGTAAKLYADDGGQEKQRAFAFPTRAVVGLSESASRTDVTSVRHTAEGLPSREADAQHGSASEALSEKRKTSPHNLKNDARGPVFQQAAPPQQQQPSARGHRRVKEASDALVNVPGRPSSRRSTSAPQQALRKTKGFFTKFFSKKDR</sequence>
<dbReference type="Proteomes" id="UP000674179">
    <property type="component" value="Chromosome 30"/>
</dbReference>
<proteinExistence type="predicted"/>